<name>A0AAV5K0L5_9ROSI</name>
<sequence length="37" mass="4260">MLAWCGFCWPEKKKGILVCASFSKAEFYPCNCWVLSI</sequence>
<dbReference type="AlphaFoldDB" id="A0AAV5K0L5"/>
<accession>A0AAV5K0L5</accession>
<reference evidence="1 2" key="1">
    <citation type="journal article" date="2021" name="Commun. Biol.">
        <title>The genome of Shorea leprosula (Dipterocarpaceae) highlights the ecological relevance of drought in aseasonal tropical rainforests.</title>
        <authorList>
            <person name="Ng K.K.S."/>
            <person name="Kobayashi M.J."/>
            <person name="Fawcett J.A."/>
            <person name="Hatakeyama M."/>
            <person name="Paape T."/>
            <person name="Ng C.H."/>
            <person name="Ang C.C."/>
            <person name="Tnah L.H."/>
            <person name="Lee C.T."/>
            <person name="Nishiyama T."/>
            <person name="Sese J."/>
            <person name="O'Brien M.J."/>
            <person name="Copetti D."/>
            <person name="Mohd Noor M.I."/>
            <person name="Ong R.C."/>
            <person name="Putra M."/>
            <person name="Sireger I.Z."/>
            <person name="Indrioko S."/>
            <person name="Kosugi Y."/>
            <person name="Izuno A."/>
            <person name="Isagi Y."/>
            <person name="Lee S.L."/>
            <person name="Shimizu K.K."/>
        </authorList>
    </citation>
    <scope>NUCLEOTIDE SEQUENCE [LARGE SCALE GENOMIC DNA]</scope>
    <source>
        <strain evidence="1">214</strain>
    </source>
</reference>
<evidence type="ECO:0000313" key="1">
    <source>
        <dbReference type="EMBL" id="GKV18298.1"/>
    </source>
</evidence>
<proteinExistence type="predicted"/>
<comment type="caution">
    <text evidence="1">The sequence shown here is derived from an EMBL/GenBank/DDBJ whole genome shotgun (WGS) entry which is preliminary data.</text>
</comment>
<keyword evidence="2" id="KW-1185">Reference proteome</keyword>
<organism evidence="1 2">
    <name type="scientific">Rubroshorea leprosula</name>
    <dbReference type="NCBI Taxonomy" id="152421"/>
    <lineage>
        <taxon>Eukaryota</taxon>
        <taxon>Viridiplantae</taxon>
        <taxon>Streptophyta</taxon>
        <taxon>Embryophyta</taxon>
        <taxon>Tracheophyta</taxon>
        <taxon>Spermatophyta</taxon>
        <taxon>Magnoliopsida</taxon>
        <taxon>eudicotyledons</taxon>
        <taxon>Gunneridae</taxon>
        <taxon>Pentapetalae</taxon>
        <taxon>rosids</taxon>
        <taxon>malvids</taxon>
        <taxon>Malvales</taxon>
        <taxon>Dipterocarpaceae</taxon>
        <taxon>Rubroshorea</taxon>
    </lineage>
</organism>
<protein>
    <submittedName>
        <fullName evidence="1">Uncharacterized protein</fullName>
    </submittedName>
</protein>
<dbReference type="EMBL" id="BPVZ01000050">
    <property type="protein sequence ID" value="GKV18298.1"/>
    <property type="molecule type" value="Genomic_DNA"/>
</dbReference>
<gene>
    <name evidence="1" type="ORF">SLEP1_g28699</name>
</gene>
<dbReference type="Proteomes" id="UP001054252">
    <property type="component" value="Unassembled WGS sequence"/>
</dbReference>
<evidence type="ECO:0000313" key="2">
    <source>
        <dbReference type="Proteomes" id="UP001054252"/>
    </source>
</evidence>